<organism evidence="1 2">
    <name type="scientific">Camellia lanceoleosa</name>
    <dbReference type="NCBI Taxonomy" id="1840588"/>
    <lineage>
        <taxon>Eukaryota</taxon>
        <taxon>Viridiplantae</taxon>
        <taxon>Streptophyta</taxon>
        <taxon>Embryophyta</taxon>
        <taxon>Tracheophyta</taxon>
        <taxon>Spermatophyta</taxon>
        <taxon>Magnoliopsida</taxon>
        <taxon>eudicotyledons</taxon>
        <taxon>Gunneridae</taxon>
        <taxon>Pentapetalae</taxon>
        <taxon>asterids</taxon>
        <taxon>Ericales</taxon>
        <taxon>Theaceae</taxon>
        <taxon>Camellia</taxon>
    </lineage>
</organism>
<evidence type="ECO:0000313" key="1">
    <source>
        <dbReference type="EMBL" id="KAI8010543.1"/>
    </source>
</evidence>
<dbReference type="EMBL" id="CM045762">
    <property type="protein sequence ID" value="KAI8010543.1"/>
    <property type="molecule type" value="Genomic_DNA"/>
</dbReference>
<comment type="caution">
    <text evidence="1">The sequence shown here is derived from an EMBL/GenBank/DDBJ whole genome shotgun (WGS) entry which is preliminary data.</text>
</comment>
<evidence type="ECO:0000313" key="2">
    <source>
        <dbReference type="Proteomes" id="UP001060215"/>
    </source>
</evidence>
<dbReference type="Proteomes" id="UP001060215">
    <property type="component" value="Chromosome 5"/>
</dbReference>
<accession>A0ACC0HCE4</accession>
<proteinExistence type="predicted"/>
<reference evidence="1 2" key="1">
    <citation type="journal article" date="2022" name="Plant J.">
        <title>Chromosome-level genome of Camellia lanceoleosa provides a valuable resource for understanding genome evolution and self-incompatibility.</title>
        <authorList>
            <person name="Gong W."/>
            <person name="Xiao S."/>
            <person name="Wang L."/>
            <person name="Liao Z."/>
            <person name="Chang Y."/>
            <person name="Mo W."/>
            <person name="Hu G."/>
            <person name="Li W."/>
            <person name="Zhao G."/>
            <person name="Zhu H."/>
            <person name="Hu X."/>
            <person name="Ji K."/>
            <person name="Xiang X."/>
            <person name="Song Q."/>
            <person name="Yuan D."/>
            <person name="Jin S."/>
            <person name="Zhang L."/>
        </authorList>
    </citation>
    <scope>NUCLEOTIDE SEQUENCE [LARGE SCALE GENOMIC DNA]</scope>
    <source>
        <strain evidence="1">SQ_2022a</strain>
    </source>
</reference>
<name>A0ACC0HCE4_9ERIC</name>
<protein>
    <submittedName>
        <fullName evidence="1">Uncharacterized protein</fullName>
    </submittedName>
</protein>
<gene>
    <name evidence="1" type="ORF">LOK49_LG06G00756</name>
</gene>
<sequence length="207" mass="22965">MEPRRRKTISSDKFSFPSTRIEEESEFEFGSLTVTTTTPSSSADHLFFNGRLLPHSFPIPNPTQPTNTLYSSSRSTSRSSMSSSRSNSSSSSARTSTSEPSSSSSDQRKPLNRASKVVAVKMPVVAREMVRQYGSAKRWQFIAAAPELSHQVSRRRKAEVAVEEGLREKKEGGEKVVGCGRRFFRSVVSACKECHAIKPVSRDLEVQ</sequence>
<keyword evidence="2" id="KW-1185">Reference proteome</keyword>